<dbReference type="Pfam" id="PF19944">
    <property type="entry name" value="DUF6406"/>
    <property type="match status" value="1"/>
</dbReference>
<feature type="domain" description="Knr4/Smi1-like" evidence="2">
    <location>
        <begin position="124"/>
        <end position="234"/>
    </location>
</feature>
<dbReference type="InterPro" id="IPR037883">
    <property type="entry name" value="Knr4/Smi1-like_sf"/>
</dbReference>
<sequence length="294" mass="32573">MSDAWESEGAGRKLVRSFTRLAAVRNNMTASVGPARLGVRWVDVGPPVRAEVIVMPEWNGDSAHHEVALGETFPVGEETWRFADLDMVSADEWKVTVRRVDENEVLEPPTGRLWKPARLRPYGELDEAQLQSLEAALGVRLPPSYRDWLRRNNGAQPEVDHHIPGVPFSLLPERPLFGVHPEYPIFDLVHAQPVHRDPWLPPNWLVIANPSGGLLVISTQSSDGSIYFMHEMDLVGPPGLPASAARERKLQGVARSMGYLVGRLTPVELGDLPPAQMLPQEALTDPSNHEDGAR</sequence>
<evidence type="ECO:0000313" key="3">
    <source>
        <dbReference type="EMBL" id="NGM15728.1"/>
    </source>
</evidence>
<reference evidence="3 4" key="1">
    <citation type="submission" date="2020-02" db="EMBL/GenBank/DDBJ databases">
        <title>Draft Genome Sequence of Verrucosispora sp. Strain CWR15, Isolated from Gulf of Mexico Sponge.</title>
        <authorList>
            <person name="Kennedy S.J."/>
            <person name="Cella E."/>
            <person name="Azarian T."/>
            <person name="Baker B.J."/>
            <person name="Shaw L.N."/>
        </authorList>
    </citation>
    <scope>NUCLEOTIDE SEQUENCE [LARGE SCALE GENOMIC DNA]</scope>
    <source>
        <strain evidence="3 4">CWR15</strain>
    </source>
</reference>
<gene>
    <name evidence="3" type="ORF">ENC19_25400</name>
</gene>
<dbReference type="Pfam" id="PF09346">
    <property type="entry name" value="SMI1_KNR4"/>
    <property type="match status" value="1"/>
</dbReference>
<feature type="region of interest" description="Disordered" evidence="1">
    <location>
        <begin position="271"/>
        <end position="294"/>
    </location>
</feature>
<dbReference type="Proteomes" id="UP000478148">
    <property type="component" value="Unassembled WGS sequence"/>
</dbReference>
<dbReference type="AlphaFoldDB" id="A0A6M1LBQ4"/>
<organism evidence="3 4">
    <name type="scientific">Verrucosispora sioxanthis</name>
    <dbReference type="NCBI Taxonomy" id="2499994"/>
    <lineage>
        <taxon>Bacteria</taxon>
        <taxon>Bacillati</taxon>
        <taxon>Actinomycetota</taxon>
        <taxon>Actinomycetes</taxon>
        <taxon>Micromonosporales</taxon>
        <taxon>Micromonosporaceae</taxon>
        <taxon>Micromonospora</taxon>
    </lineage>
</organism>
<dbReference type="SMART" id="SM00860">
    <property type="entry name" value="SMI1_KNR4"/>
    <property type="match status" value="1"/>
</dbReference>
<protein>
    <submittedName>
        <fullName evidence="3">SMI1/KNR4 family protein</fullName>
    </submittedName>
</protein>
<name>A0A6M1LBQ4_9ACTN</name>
<evidence type="ECO:0000256" key="1">
    <source>
        <dbReference type="SAM" id="MobiDB-lite"/>
    </source>
</evidence>
<dbReference type="InterPro" id="IPR045642">
    <property type="entry name" value="DUF6406"/>
</dbReference>
<dbReference type="Gene3D" id="3.40.1580.10">
    <property type="entry name" value="SMI1/KNR4-like"/>
    <property type="match status" value="1"/>
</dbReference>
<dbReference type="SUPFAM" id="SSF160631">
    <property type="entry name" value="SMI1/KNR4-like"/>
    <property type="match status" value="1"/>
</dbReference>
<dbReference type="InterPro" id="IPR018958">
    <property type="entry name" value="Knr4/Smi1-like_dom"/>
</dbReference>
<proteinExistence type="predicted"/>
<accession>A0A6M1LBQ4</accession>
<dbReference type="RefSeq" id="WP_164449588.1">
    <property type="nucleotide sequence ID" value="NZ_SAIY01000011.1"/>
</dbReference>
<evidence type="ECO:0000313" key="4">
    <source>
        <dbReference type="Proteomes" id="UP000478148"/>
    </source>
</evidence>
<evidence type="ECO:0000259" key="2">
    <source>
        <dbReference type="SMART" id="SM00860"/>
    </source>
</evidence>
<comment type="caution">
    <text evidence="3">The sequence shown here is derived from an EMBL/GenBank/DDBJ whole genome shotgun (WGS) entry which is preliminary data.</text>
</comment>
<keyword evidence="4" id="KW-1185">Reference proteome</keyword>
<dbReference type="EMBL" id="SAIY01000011">
    <property type="protein sequence ID" value="NGM15728.1"/>
    <property type="molecule type" value="Genomic_DNA"/>
</dbReference>